<evidence type="ECO:0000313" key="2">
    <source>
        <dbReference type="Proteomes" id="UP000178603"/>
    </source>
</evidence>
<dbReference type="Proteomes" id="UP000178603">
    <property type="component" value="Unassembled WGS sequence"/>
</dbReference>
<name>A0A1F8AUT5_9BACT</name>
<sequence>MGAYSPDISASLERGIIPEELQQPGDLSPRLTRKIVFSVSNLAQEMAKSGIEEEIIGSINFGKRVFGKEGSMYTISAGEYSIAVFNSKASNSDKESLREIRFRKKDDPNEVFISFSGDDPNSIGTKVELYDAEKNEKEPADQDILEQKAYQIGRFSQRLRTAIESGEDPWLAYSPSRRNFLMLSAALGILELASFACSGLQIKSPIEPARVAKITAVPPAEKVEPTDKETEIQERLLSEIVDYRNQLGLDGLPPELEWRMQTDDREFNWEDAESRPFVNDLPETMVSFGIHAQDIAQTVLGLRAKHFVWGSEVDKDYPLSFEFNVGRRVIHLPINVYRDHVLRSTTGVITHEAVGHATEPDVAENPEMPRKTYPLDVLIQVEHGKWRAVSQIPHLNKDAMWYPEGLIMPHVGRELGERTGRAMYDNNHDLLASYFDPESLGVVQNEVAKVAEARGVSTDKIIWTKKACREFGARLIKLKQQGEIRFSGDLDSLYDYNIGILYSREGYAELIEYSLNYPEKIANNAEVLAGITEVLSAIRGEEVDLSSLRQQISTPNQEAEAAFEKEKPLRVDDIVTPEERAVNFEEQWYQSFLKGQIREGLTLSSEQRTLLDLWAKSGYIVFQKYPNLINSDASGYNVDFDPEWMHIWETRDIEFAIARPIIVDIMGGADRVKHHFDWIKKALGNLEKFTSSQEFKEIPISTQNQ</sequence>
<organism evidence="1 2">
    <name type="scientific">Candidatus Woesebacteria bacterium RIFCSPHIGHO2_12_FULL_41_24</name>
    <dbReference type="NCBI Taxonomy" id="1802510"/>
    <lineage>
        <taxon>Bacteria</taxon>
        <taxon>Candidatus Woeseibacteriota</taxon>
    </lineage>
</organism>
<reference evidence="1 2" key="1">
    <citation type="journal article" date="2016" name="Nat. Commun.">
        <title>Thousands of microbial genomes shed light on interconnected biogeochemical processes in an aquifer system.</title>
        <authorList>
            <person name="Anantharaman K."/>
            <person name="Brown C.T."/>
            <person name="Hug L.A."/>
            <person name="Sharon I."/>
            <person name="Castelle C.J."/>
            <person name="Probst A.J."/>
            <person name="Thomas B.C."/>
            <person name="Singh A."/>
            <person name="Wilkins M.J."/>
            <person name="Karaoz U."/>
            <person name="Brodie E.L."/>
            <person name="Williams K.H."/>
            <person name="Hubbard S.S."/>
            <person name="Banfield J.F."/>
        </authorList>
    </citation>
    <scope>NUCLEOTIDE SEQUENCE [LARGE SCALE GENOMIC DNA]</scope>
</reference>
<dbReference type="EMBL" id="MGGW01000002">
    <property type="protein sequence ID" value="OGM55512.1"/>
    <property type="molecule type" value="Genomic_DNA"/>
</dbReference>
<dbReference type="AlphaFoldDB" id="A0A1F8AUT5"/>
<proteinExistence type="predicted"/>
<protein>
    <submittedName>
        <fullName evidence="1">Uncharacterized protein</fullName>
    </submittedName>
</protein>
<accession>A0A1F8AUT5</accession>
<evidence type="ECO:0000313" key="1">
    <source>
        <dbReference type="EMBL" id="OGM55512.1"/>
    </source>
</evidence>
<gene>
    <name evidence="1" type="ORF">A3E44_01155</name>
</gene>
<comment type="caution">
    <text evidence="1">The sequence shown here is derived from an EMBL/GenBank/DDBJ whole genome shotgun (WGS) entry which is preliminary data.</text>
</comment>